<dbReference type="AlphaFoldDB" id="A0A4C1T8B6"/>
<evidence type="ECO:0000313" key="2">
    <source>
        <dbReference type="Proteomes" id="UP000299102"/>
    </source>
</evidence>
<dbReference type="Proteomes" id="UP000299102">
    <property type="component" value="Unassembled WGS sequence"/>
</dbReference>
<evidence type="ECO:0000313" key="1">
    <source>
        <dbReference type="EMBL" id="GBP10384.1"/>
    </source>
</evidence>
<gene>
    <name evidence="1" type="ORF">EVAR_5694_1</name>
</gene>
<keyword evidence="2" id="KW-1185">Reference proteome</keyword>
<sequence>MEFTSLLHEPAVSQATGIKRNMSFRMLYFRYLRLGANSAPEAAARQVLFRWDAANLLIHVSSQIILRPLCQRINVNLSGRLPPEQWADTSNVGREQRLQDDLIEGILIGESSRASLTTEFMIAISVYD</sequence>
<dbReference type="EMBL" id="BGZK01000040">
    <property type="protein sequence ID" value="GBP10384.1"/>
    <property type="molecule type" value="Genomic_DNA"/>
</dbReference>
<protein>
    <submittedName>
        <fullName evidence="1">Uncharacterized protein</fullName>
    </submittedName>
</protein>
<name>A0A4C1T8B6_EUMVA</name>
<reference evidence="1 2" key="1">
    <citation type="journal article" date="2019" name="Commun. Biol.">
        <title>The bagworm genome reveals a unique fibroin gene that provides high tensile strength.</title>
        <authorList>
            <person name="Kono N."/>
            <person name="Nakamura H."/>
            <person name="Ohtoshi R."/>
            <person name="Tomita M."/>
            <person name="Numata K."/>
            <person name="Arakawa K."/>
        </authorList>
    </citation>
    <scope>NUCLEOTIDE SEQUENCE [LARGE SCALE GENOMIC DNA]</scope>
</reference>
<proteinExistence type="predicted"/>
<accession>A0A4C1T8B6</accession>
<organism evidence="1 2">
    <name type="scientific">Eumeta variegata</name>
    <name type="common">Bagworm moth</name>
    <name type="synonym">Eumeta japonica</name>
    <dbReference type="NCBI Taxonomy" id="151549"/>
    <lineage>
        <taxon>Eukaryota</taxon>
        <taxon>Metazoa</taxon>
        <taxon>Ecdysozoa</taxon>
        <taxon>Arthropoda</taxon>
        <taxon>Hexapoda</taxon>
        <taxon>Insecta</taxon>
        <taxon>Pterygota</taxon>
        <taxon>Neoptera</taxon>
        <taxon>Endopterygota</taxon>
        <taxon>Lepidoptera</taxon>
        <taxon>Glossata</taxon>
        <taxon>Ditrysia</taxon>
        <taxon>Tineoidea</taxon>
        <taxon>Psychidae</taxon>
        <taxon>Oiketicinae</taxon>
        <taxon>Eumeta</taxon>
    </lineage>
</organism>
<comment type="caution">
    <text evidence="1">The sequence shown here is derived from an EMBL/GenBank/DDBJ whole genome shotgun (WGS) entry which is preliminary data.</text>
</comment>